<dbReference type="AlphaFoldDB" id="Q9KBV9"/>
<dbReference type="HOGENOM" id="CLU_053686_0_0_9"/>
<keyword evidence="3" id="KW-1185">Reference proteome</keyword>
<name>Q9KBV9_HALH5</name>
<evidence type="ECO:0000313" key="2">
    <source>
        <dbReference type="EMBL" id="BAB05534.1"/>
    </source>
</evidence>
<dbReference type="EMBL" id="BA000004">
    <property type="protein sequence ID" value="BAB05534.1"/>
    <property type="molecule type" value="Genomic_DNA"/>
</dbReference>
<feature type="domain" description="WCX" evidence="1">
    <location>
        <begin position="272"/>
        <end position="322"/>
    </location>
</feature>
<reference evidence="2 3" key="1">
    <citation type="journal article" date="2000" name="Nucleic Acids Res.">
        <title>Complete genome sequence of the alkaliphilic bacterium Bacillus halodurans and genomic sequence comparison with Bacillus subtilis.</title>
        <authorList>
            <person name="Takami H."/>
            <person name="Nakasone K."/>
            <person name="Takaki Y."/>
            <person name="Maeno G."/>
            <person name="Sasaki R."/>
            <person name="Masui N."/>
            <person name="Fuji F."/>
            <person name="Hirama C."/>
            <person name="Nakamura Y."/>
            <person name="Ogasawara N."/>
            <person name="Kuhara S."/>
            <person name="Horikoshi K."/>
        </authorList>
    </citation>
    <scope>NUCLEOTIDE SEQUENCE [LARGE SCALE GENOMIC DNA]</scope>
    <source>
        <strain evidence="3">ATCC BAA-125 / DSM 18197 / FERM 7344 / JCM 9153 / C-125</strain>
    </source>
</reference>
<dbReference type="PANTHER" id="PTHR34580">
    <property type="match status" value="1"/>
</dbReference>
<dbReference type="InterPro" id="IPR051534">
    <property type="entry name" value="CBASS_pafABC_assoc_protein"/>
</dbReference>
<accession>Q9KBV9</accession>
<dbReference type="OrthoDB" id="9772503at2"/>
<dbReference type="SMR" id="Q9KBV9"/>
<protein>
    <submittedName>
        <fullName evidence="2">BH1815 protein</fullName>
    </submittedName>
</protein>
<organism evidence="2 3">
    <name type="scientific">Halalkalibacterium halodurans (strain ATCC BAA-125 / DSM 18197 / FERM 7344 / JCM 9153 / C-125)</name>
    <name type="common">Bacillus halodurans</name>
    <dbReference type="NCBI Taxonomy" id="272558"/>
    <lineage>
        <taxon>Bacteria</taxon>
        <taxon>Bacillati</taxon>
        <taxon>Bacillota</taxon>
        <taxon>Bacilli</taxon>
        <taxon>Bacillales</taxon>
        <taxon>Bacillaceae</taxon>
        <taxon>Halalkalibacterium (ex Joshi et al. 2022)</taxon>
    </lineage>
</organism>
<dbReference type="STRING" id="272558.gene:10727713"/>
<dbReference type="eggNOG" id="COG2378">
    <property type="taxonomic scope" value="Bacteria"/>
</dbReference>
<evidence type="ECO:0000259" key="1">
    <source>
        <dbReference type="Pfam" id="PF25583"/>
    </source>
</evidence>
<dbReference type="Pfam" id="PF25583">
    <property type="entry name" value="WCX"/>
    <property type="match status" value="1"/>
</dbReference>
<dbReference type="KEGG" id="bha:BH1815"/>
<dbReference type="RefSeq" id="WP_010897976.1">
    <property type="nucleotide sequence ID" value="NC_002570.2"/>
</dbReference>
<dbReference type="PANTHER" id="PTHR34580:SF1">
    <property type="entry name" value="PROTEIN PAFC"/>
    <property type="match status" value="1"/>
</dbReference>
<gene>
    <name evidence="2" type="ordered locus">BH1815</name>
</gene>
<sequence>MNNKERLLYVQEILQKETDEENELTLEQIMTKLHAVKGTEVNKKTLRDDLNALKDSGLFPISVNQEKNGVEKTYQHRTKLFTIQELRLLADALTTASFISKEETEQMINKLKKLTSHRLADHLDNRLLVPPDRGNREVQELIKTVHLLHDVIKHGEVIRYQYGQYNLTKEFTLRENGRFYTLKSYALIWDDQRYYLIGEDEDEDLIRYERVDQMYHVERTGAFFTWPEKFDLMEWLRTHSSVMTEQKEDLQLECHLDSLQDVLDCFGLDVTIQSLTDERFLLATKAVIDKGLMDWLFSLGGKVKVIHPPKLAEEIQREATAIIDQYRLANS</sequence>
<evidence type="ECO:0000313" key="3">
    <source>
        <dbReference type="Proteomes" id="UP000001258"/>
    </source>
</evidence>
<dbReference type="Proteomes" id="UP000001258">
    <property type="component" value="Chromosome"/>
</dbReference>
<dbReference type="InterPro" id="IPR057727">
    <property type="entry name" value="WCX_dom"/>
</dbReference>
<proteinExistence type="predicted"/>
<dbReference type="PIR" id="G83876">
    <property type="entry name" value="G83876"/>
</dbReference>